<dbReference type="Pfam" id="PF25876">
    <property type="entry name" value="HH_MFP_RND"/>
    <property type="match status" value="1"/>
</dbReference>
<feature type="coiled-coil region" evidence="1">
    <location>
        <begin position="164"/>
        <end position="198"/>
    </location>
</feature>
<accession>A0A0W8G5C6</accession>
<evidence type="ECO:0000256" key="2">
    <source>
        <dbReference type="SAM" id="MobiDB-lite"/>
    </source>
</evidence>
<evidence type="ECO:0000259" key="5">
    <source>
        <dbReference type="Pfam" id="PF25954"/>
    </source>
</evidence>
<keyword evidence="3" id="KW-0472">Membrane</keyword>
<dbReference type="Gene3D" id="1.10.287.470">
    <property type="entry name" value="Helix hairpin bin"/>
    <property type="match status" value="1"/>
</dbReference>
<dbReference type="InterPro" id="IPR058624">
    <property type="entry name" value="MdtA-like_HH"/>
</dbReference>
<feature type="transmembrane region" description="Helical" evidence="3">
    <location>
        <begin position="28"/>
        <end position="45"/>
    </location>
</feature>
<evidence type="ECO:0000313" key="7">
    <source>
        <dbReference type="EMBL" id="KUG28317.1"/>
    </source>
</evidence>
<reference evidence="7" key="1">
    <citation type="journal article" date="2015" name="Proc. Natl. Acad. Sci. U.S.A.">
        <title>Networks of energetic and metabolic interactions define dynamics in microbial communities.</title>
        <authorList>
            <person name="Embree M."/>
            <person name="Liu J.K."/>
            <person name="Al-Bassam M.M."/>
            <person name="Zengler K."/>
        </authorList>
    </citation>
    <scope>NUCLEOTIDE SEQUENCE</scope>
</reference>
<dbReference type="Gene3D" id="2.40.30.170">
    <property type="match status" value="1"/>
</dbReference>
<dbReference type="GO" id="GO:0015562">
    <property type="term" value="F:efflux transmembrane transporter activity"/>
    <property type="evidence" value="ECO:0007669"/>
    <property type="project" value="TreeGrafter"/>
</dbReference>
<protein>
    <submittedName>
        <fullName evidence="7">Acriflavin resistance protein</fullName>
    </submittedName>
</protein>
<dbReference type="SUPFAM" id="SSF111369">
    <property type="entry name" value="HlyD-like secretion proteins"/>
    <property type="match status" value="1"/>
</dbReference>
<evidence type="ECO:0000259" key="4">
    <source>
        <dbReference type="Pfam" id="PF25876"/>
    </source>
</evidence>
<feature type="domain" description="CusB-like beta-barrel" evidence="5">
    <location>
        <begin position="247"/>
        <end position="318"/>
    </location>
</feature>
<dbReference type="InterPro" id="IPR058637">
    <property type="entry name" value="YknX-like_C"/>
</dbReference>
<evidence type="ECO:0000256" key="1">
    <source>
        <dbReference type="SAM" id="Coils"/>
    </source>
</evidence>
<feature type="domain" description="YknX-like C-terminal permuted SH3-like" evidence="6">
    <location>
        <begin position="332"/>
        <end position="398"/>
    </location>
</feature>
<gene>
    <name evidence="7" type="ORF">ASZ90_001813</name>
</gene>
<feature type="region of interest" description="Disordered" evidence="2">
    <location>
        <begin position="1"/>
        <end position="21"/>
    </location>
</feature>
<evidence type="ECO:0000256" key="3">
    <source>
        <dbReference type="SAM" id="Phobius"/>
    </source>
</evidence>
<dbReference type="NCBIfam" id="TIGR01730">
    <property type="entry name" value="RND_mfp"/>
    <property type="match status" value="1"/>
</dbReference>
<keyword evidence="3" id="KW-1133">Transmembrane helix</keyword>
<comment type="caution">
    <text evidence="7">The sequence shown here is derived from an EMBL/GenBank/DDBJ whole genome shotgun (WGS) entry which is preliminary data.</text>
</comment>
<dbReference type="GO" id="GO:1990281">
    <property type="term" value="C:efflux pump complex"/>
    <property type="evidence" value="ECO:0007669"/>
    <property type="project" value="TreeGrafter"/>
</dbReference>
<dbReference type="AlphaFoldDB" id="A0A0W8G5C6"/>
<dbReference type="Pfam" id="PF25989">
    <property type="entry name" value="YknX_C"/>
    <property type="match status" value="1"/>
</dbReference>
<dbReference type="InterPro" id="IPR006143">
    <property type="entry name" value="RND_pump_MFP"/>
</dbReference>
<evidence type="ECO:0000259" key="6">
    <source>
        <dbReference type="Pfam" id="PF25989"/>
    </source>
</evidence>
<dbReference type="InterPro" id="IPR058792">
    <property type="entry name" value="Beta-barrel_RND_2"/>
</dbReference>
<feature type="compositionally biased region" description="Basic and acidic residues" evidence="2">
    <location>
        <begin position="1"/>
        <end position="12"/>
    </location>
</feature>
<organism evidence="7">
    <name type="scientific">hydrocarbon metagenome</name>
    <dbReference type="NCBI Taxonomy" id="938273"/>
    <lineage>
        <taxon>unclassified sequences</taxon>
        <taxon>metagenomes</taxon>
        <taxon>ecological metagenomes</taxon>
    </lineage>
</organism>
<dbReference type="PANTHER" id="PTHR30469">
    <property type="entry name" value="MULTIDRUG RESISTANCE PROTEIN MDTA"/>
    <property type="match status" value="1"/>
</dbReference>
<feature type="coiled-coil region" evidence="1">
    <location>
        <begin position="112"/>
        <end position="139"/>
    </location>
</feature>
<dbReference type="EMBL" id="LNQE01000233">
    <property type="protein sequence ID" value="KUG28317.1"/>
    <property type="molecule type" value="Genomic_DNA"/>
</dbReference>
<dbReference type="Pfam" id="PF25954">
    <property type="entry name" value="Beta-barrel_RND_2"/>
    <property type="match status" value="1"/>
</dbReference>
<dbReference type="Gene3D" id="2.40.420.20">
    <property type="match status" value="1"/>
</dbReference>
<sequence length="402" mass="42581">MTSDLSKLRIDKGGGATATGRKRRPGRLIAAGLVIVALIGGYLFFPSSHTVEAGKAAMTYPSRALTVLSASGYVVADRKASLATKATARLVWIGVEEGSTARKGDIVARLENEDVAAALERAEAQLETARHHISEAAAELTDAELHHGRMSRLVKSDHVARSEYDSGKARRDKARAALAQAQTELAAREAAVAEARANLEYTLIRVPFDAVILTKNADVGDIISPLGASANAKAAVVTIADLSSLQVEVDVSESNLSRVKPGGPCEIILDAFPDERFPGYVHMIVPTADRTKATVMVKIRFAALDPRVMPEMSAKAAFLERPLAPGEEIPRLAVPARAIVKRGGRDVVFRIEDGRAREIPVTVKAPLGDMVEIAGEVSPGDRLALSPPAALATGDAVDIQEG</sequence>
<dbReference type="Gene3D" id="2.40.50.100">
    <property type="match status" value="1"/>
</dbReference>
<name>A0A0W8G5C6_9ZZZZ</name>
<dbReference type="PANTHER" id="PTHR30469:SF38">
    <property type="entry name" value="HLYD FAMILY SECRETION PROTEIN"/>
    <property type="match status" value="1"/>
</dbReference>
<keyword evidence="3" id="KW-0812">Transmembrane</keyword>
<feature type="domain" description="Multidrug resistance protein MdtA-like alpha-helical hairpin" evidence="4">
    <location>
        <begin position="126"/>
        <end position="202"/>
    </location>
</feature>
<proteinExistence type="predicted"/>
<keyword evidence="1" id="KW-0175">Coiled coil</keyword>